<dbReference type="EMBL" id="JAUIRO010000003">
    <property type="protein sequence ID" value="KAK0721738.1"/>
    <property type="molecule type" value="Genomic_DNA"/>
</dbReference>
<protein>
    <submittedName>
        <fullName evidence="1">Uncharacterized protein</fullName>
    </submittedName>
</protein>
<sequence>MYEVKWDAGRLPGTVEAQAFSYETYKLAFDKADASVNWLFKQQSAPGEQPKVATPADVVGLDQLNKTQAALENARREVADLRWKLFAIWSVNMPLLKMDKDADAIVMTGNQD</sequence>
<dbReference type="RefSeq" id="XP_060297662.1">
    <property type="nucleotide sequence ID" value="XM_060439606.1"/>
</dbReference>
<dbReference type="AlphaFoldDB" id="A0AA40ATH7"/>
<accession>A0AA40ATH7</accession>
<name>A0AA40ATH7_9PEZI</name>
<dbReference type="GeneID" id="85322876"/>
<organism evidence="1 2">
    <name type="scientific">Lasiosphaeria miniovina</name>
    <dbReference type="NCBI Taxonomy" id="1954250"/>
    <lineage>
        <taxon>Eukaryota</taxon>
        <taxon>Fungi</taxon>
        <taxon>Dikarya</taxon>
        <taxon>Ascomycota</taxon>
        <taxon>Pezizomycotina</taxon>
        <taxon>Sordariomycetes</taxon>
        <taxon>Sordariomycetidae</taxon>
        <taxon>Sordariales</taxon>
        <taxon>Lasiosphaeriaceae</taxon>
        <taxon>Lasiosphaeria</taxon>
    </lineage>
</organism>
<gene>
    <name evidence="1" type="ORF">B0T26DRAFT_673528</name>
</gene>
<keyword evidence="2" id="KW-1185">Reference proteome</keyword>
<comment type="caution">
    <text evidence="1">The sequence shown here is derived from an EMBL/GenBank/DDBJ whole genome shotgun (WGS) entry which is preliminary data.</text>
</comment>
<dbReference type="Proteomes" id="UP001172101">
    <property type="component" value="Unassembled WGS sequence"/>
</dbReference>
<evidence type="ECO:0000313" key="2">
    <source>
        <dbReference type="Proteomes" id="UP001172101"/>
    </source>
</evidence>
<proteinExistence type="predicted"/>
<evidence type="ECO:0000313" key="1">
    <source>
        <dbReference type="EMBL" id="KAK0721738.1"/>
    </source>
</evidence>
<reference evidence="1" key="1">
    <citation type="submission" date="2023-06" db="EMBL/GenBank/DDBJ databases">
        <title>Genome-scale phylogeny and comparative genomics of the fungal order Sordariales.</title>
        <authorList>
            <consortium name="Lawrence Berkeley National Laboratory"/>
            <person name="Hensen N."/>
            <person name="Bonometti L."/>
            <person name="Westerberg I."/>
            <person name="Brannstrom I.O."/>
            <person name="Guillou S."/>
            <person name="Cros-Aarteil S."/>
            <person name="Calhoun S."/>
            <person name="Haridas S."/>
            <person name="Kuo A."/>
            <person name="Mondo S."/>
            <person name="Pangilinan J."/>
            <person name="Riley R."/>
            <person name="LaButti K."/>
            <person name="Andreopoulos B."/>
            <person name="Lipzen A."/>
            <person name="Chen C."/>
            <person name="Yanf M."/>
            <person name="Daum C."/>
            <person name="Ng V."/>
            <person name="Clum A."/>
            <person name="Steindorff A."/>
            <person name="Ohm R."/>
            <person name="Martin F."/>
            <person name="Silar P."/>
            <person name="Natvig D."/>
            <person name="Lalanne C."/>
            <person name="Gautier V."/>
            <person name="Ament-velasquez S.L."/>
            <person name="Kruys A."/>
            <person name="Hutchinson M.I."/>
            <person name="Powell A.J."/>
            <person name="Barry K."/>
            <person name="Miller A.N."/>
            <person name="Grigoriev I.V."/>
            <person name="Debuchy R."/>
            <person name="Gladieux P."/>
            <person name="Thoren M.H."/>
            <person name="Johannesson H."/>
        </authorList>
    </citation>
    <scope>NUCLEOTIDE SEQUENCE</scope>
    <source>
        <strain evidence="1">SMH2392-1A</strain>
    </source>
</reference>